<feature type="chain" id="PRO_5041404363" evidence="2">
    <location>
        <begin position="21"/>
        <end position="721"/>
    </location>
</feature>
<gene>
    <name evidence="3" type="ORF">QYS48_27535</name>
</gene>
<protein>
    <submittedName>
        <fullName evidence="3">Uncharacterized protein</fullName>
    </submittedName>
</protein>
<sequence>MKKLLFIISLFILLPKVNYAQLELDYDDDINPYFLGDSIDLVFPLLFDFFKSNNEHPATNIQLALIFQERYKNAHPISDYESAIANAERAKLLFGRSRDLIDDREVRRNEWYYPNFTNEFKRNGKPVLEFEAVQSVFEQGYKEADSFLVHMPPIYDNFMKMVEQYDLAAKNFVRINGDYNSLKDIYLLFDEDLKARFDLVKNSYDSTLYYFKAYKDAASKYPPFELDQQLSFNQIKTYRLDGLVIQTDFLVNNIKLWDYTSWVNEVKNVIDTEIDQLRKDITQIEDKLDDSFDQMENWQPNDSIDIDPIERKSIYRIRKYDLNSPVANLFQYKDDKLDLINEQKSLAVYDTAEEISLQVKLYTINRVFQQTIQLENALESYNEQIALSDLNKNKDFYQQYYGGVEGFKEYFKSESGELLKIRGETANRLKTQIVEQFEKPFAQEIPTFRRLKFEWQNPENEYDSLPKNIAYINHSVTNVNELEYFGGYYFNQDSVPQAFYAARNDTKVRWYNAVPSLYQSNKAWQQINDISVAGGGDLNFLLYESHVDSLDFINHIVVADENGKIKNDIEIDTQEKPLELTALRNSNLQLALYQGDGLGDAIWPNFLTVVKFNPDSTDYVIKEIDINGKYEGIFQTEEGIILVSSSEDKMNIHATLFDVDFNSLKKQSYSFKEDFEIHYHYQLSDESLHLMSRQGEKGHFVLNDILELRYSDVELESTDGI</sequence>
<accession>A0AA51N9L8</accession>
<proteinExistence type="predicted"/>
<dbReference type="Proteomes" id="UP001244443">
    <property type="component" value="Chromosome"/>
</dbReference>
<keyword evidence="1" id="KW-0175">Coiled coil</keyword>
<evidence type="ECO:0000256" key="1">
    <source>
        <dbReference type="SAM" id="Coils"/>
    </source>
</evidence>
<name>A0AA51N9L8_9BACT</name>
<reference evidence="3" key="1">
    <citation type="submission" date="2023-08" db="EMBL/GenBank/DDBJ databases">
        <title>Comparative genomics and taxonomic characterization of three novel marine species of genus Marivirga.</title>
        <authorList>
            <person name="Muhammad N."/>
            <person name="Kim S.-G."/>
        </authorList>
    </citation>
    <scope>NUCLEOTIDE SEQUENCE [LARGE SCALE GENOMIC DNA]</scope>
    <source>
        <strain evidence="3">ABR2-2</strain>
    </source>
</reference>
<keyword evidence="2" id="KW-0732">Signal</keyword>
<evidence type="ECO:0000313" key="3">
    <source>
        <dbReference type="EMBL" id="WMN07036.1"/>
    </source>
</evidence>
<dbReference type="AlphaFoldDB" id="A0AA51N9L8"/>
<organism evidence="3 4">
    <name type="scientific">Marivirga arenosa</name>
    <dbReference type="NCBI Taxonomy" id="3059076"/>
    <lineage>
        <taxon>Bacteria</taxon>
        <taxon>Pseudomonadati</taxon>
        <taxon>Bacteroidota</taxon>
        <taxon>Cytophagia</taxon>
        <taxon>Cytophagales</taxon>
        <taxon>Marivirgaceae</taxon>
        <taxon>Marivirga</taxon>
    </lineage>
</organism>
<dbReference type="EMBL" id="CP129970">
    <property type="protein sequence ID" value="WMN07036.1"/>
    <property type="molecule type" value="Genomic_DNA"/>
</dbReference>
<evidence type="ECO:0000256" key="2">
    <source>
        <dbReference type="SAM" id="SignalP"/>
    </source>
</evidence>
<feature type="coiled-coil region" evidence="1">
    <location>
        <begin position="267"/>
        <end position="294"/>
    </location>
</feature>
<keyword evidence="4" id="KW-1185">Reference proteome</keyword>
<evidence type="ECO:0000313" key="4">
    <source>
        <dbReference type="Proteomes" id="UP001244443"/>
    </source>
</evidence>
<dbReference type="RefSeq" id="WP_308357061.1">
    <property type="nucleotide sequence ID" value="NZ_CP129970.2"/>
</dbReference>
<feature type="signal peptide" evidence="2">
    <location>
        <begin position="1"/>
        <end position="20"/>
    </location>
</feature>